<sequence length="138" mass="16182">MKQKKIRRSLRFLPLAILLILVLLWFWPVRIFSGDAGEVESIKIFDGNTGNLVTVTDRETIEKLVENFKSVYLRRTFDFGSRNGFNLLVDIAVKGRDETCHFTINSERHAVRESRFYSYWGTYCFSFMKELVNGGENW</sequence>
<dbReference type="GeneID" id="90531404"/>
<organism evidence="1 2">
    <name type="scientific">Neglectibacter timonensis</name>
    <dbReference type="NCBI Taxonomy" id="1776382"/>
    <lineage>
        <taxon>Bacteria</taxon>
        <taxon>Bacillati</taxon>
        <taxon>Bacillota</taxon>
        <taxon>Clostridia</taxon>
        <taxon>Eubacteriales</taxon>
        <taxon>Oscillospiraceae</taxon>
        <taxon>Neglectibacter</taxon>
    </lineage>
</organism>
<comment type="caution">
    <text evidence="1">The sequence shown here is derived from an EMBL/GenBank/DDBJ whole genome shotgun (WGS) entry which is preliminary data.</text>
</comment>
<dbReference type="RefSeq" id="WP_066861198.1">
    <property type="nucleotide sequence ID" value="NZ_CABKVV010000011.1"/>
</dbReference>
<protein>
    <submittedName>
        <fullName evidence="1">Uncharacterized protein</fullName>
    </submittedName>
</protein>
<proteinExistence type="predicted"/>
<reference evidence="1 2" key="1">
    <citation type="submission" date="2022-06" db="EMBL/GenBank/DDBJ databases">
        <title>Isolation of gut microbiota from human fecal samples.</title>
        <authorList>
            <person name="Pamer E.G."/>
            <person name="Barat B."/>
            <person name="Waligurski E."/>
            <person name="Medina S."/>
            <person name="Paddock L."/>
            <person name="Mostad J."/>
        </authorList>
    </citation>
    <scope>NUCLEOTIDE SEQUENCE [LARGE SCALE GENOMIC DNA]</scope>
    <source>
        <strain evidence="1 2">DFI.9.73</strain>
    </source>
</reference>
<name>A0ABT1S4Y6_9FIRM</name>
<dbReference type="EMBL" id="JANFZH010000057">
    <property type="protein sequence ID" value="MCQ4841590.1"/>
    <property type="molecule type" value="Genomic_DNA"/>
</dbReference>
<keyword evidence="2" id="KW-1185">Reference proteome</keyword>
<evidence type="ECO:0000313" key="1">
    <source>
        <dbReference type="EMBL" id="MCQ4841590.1"/>
    </source>
</evidence>
<evidence type="ECO:0000313" key="2">
    <source>
        <dbReference type="Proteomes" id="UP001524473"/>
    </source>
</evidence>
<accession>A0ABT1S4Y6</accession>
<dbReference type="Proteomes" id="UP001524473">
    <property type="component" value="Unassembled WGS sequence"/>
</dbReference>
<gene>
    <name evidence="1" type="ORF">NE695_16895</name>
</gene>